<dbReference type="InterPro" id="IPR051043">
    <property type="entry name" value="Sulfatase_Mod_Factor_Kinase"/>
</dbReference>
<dbReference type="PANTHER" id="PTHR23150">
    <property type="entry name" value="SULFATASE MODIFYING FACTOR 1, 2"/>
    <property type="match status" value="1"/>
</dbReference>
<dbReference type="OrthoDB" id="9768004at2"/>
<feature type="transmembrane region" description="Helical" evidence="1">
    <location>
        <begin position="128"/>
        <end position="149"/>
    </location>
</feature>
<proteinExistence type="predicted"/>
<reference evidence="4 5" key="1">
    <citation type="submission" date="2019-08" db="EMBL/GenBank/DDBJ databases">
        <authorList>
            <person name="Liang Q."/>
        </authorList>
    </citation>
    <scope>NUCLEOTIDE SEQUENCE [LARGE SCALE GENOMIC DNA]</scope>
    <source>
        <strain evidence="4 5">V1718</strain>
    </source>
</reference>
<dbReference type="SUPFAM" id="SSF56436">
    <property type="entry name" value="C-type lectin-like"/>
    <property type="match status" value="1"/>
</dbReference>
<dbReference type="Proteomes" id="UP000321595">
    <property type="component" value="Chromosome"/>
</dbReference>
<dbReference type="AlphaFoldDB" id="A0A5B8XTT5"/>
<sequence>MEGLKKNTCPECNTPNEEGAPFCENCGYRLNRPGTSREGFPLISREQVRRSKRVERGVDTEPERIAVNAANGFEDSPTVLEGLSAVENTEGEEAPTVRAHEAYAADPSPSYASGLYAIPEEEKETNKWLLGALWIISLTAVGLLTYYVASKDEESVQLRADNTVVAVSAGPFVKGLGEQVRAFILMSCFRVQEDEDACEESKLLKGEFPEETVELKAFKLDTHEVTFKRYDACVSAGKCSAVNFKDCKVYTSQGLQVGIRVPKSLQEPQMPAVCLKREDAEAYCKFADGRLPTHEEWEKAARSDTSRLFPWGDSWVPDAANWGETDVVQTPIPGKIDGFEWSAPPAAIEDGKGPFGHFDLAGNVFEWVQGDDPIKGHVRGGSWASSPFDLRTTAKTEMDAGTLRADVGFRCAYD</sequence>
<dbReference type="Pfam" id="PF13240">
    <property type="entry name" value="Zn_Ribbon_1"/>
    <property type="match status" value="1"/>
</dbReference>
<dbReference type="InterPro" id="IPR016187">
    <property type="entry name" value="CTDL_fold"/>
</dbReference>
<dbReference type="InterPro" id="IPR042095">
    <property type="entry name" value="SUMF_sf"/>
</dbReference>
<accession>A0A5B8XTT5</accession>
<keyword evidence="1" id="KW-1133">Transmembrane helix</keyword>
<dbReference type="EMBL" id="CP042467">
    <property type="protein sequence ID" value="QED28975.1"/>
    <property type="molecule type" value="Genomic_DNA"/>
</dbReference>
<evidence type="ECO:0000256" key="1">
    <source>
        <dbReference type="SAM" id="Phobius"/>
    </source>
</evidence>
<evidence type="ECO:0000259" key="3">
    <source>
        <dbReference type="Pfam" id="PF13240"/>
    </source>
</evidence>
<dbReference type="PANTHER" id="PTHR23150:SF19">
    <property type="entry name" value="FORMYLGLYCINE-GENERATING ENZYME"/>
    <property type="match status" value="1"/>
</dbReference>
<keyword evidence="1" id="KW-0472">Membrane</keyword>
<dbReference type="InterPro" id="IPR005532">
    <property type="entry name" value="SUMF_dom"/>
</dbReference>
<dbReference type="Pfam" id="PF03781">
    <property type="entry name" value="FGE-sulfatase"/>
    <property type="match status" value="1"/>
</dbReference>
<dbReference type="GO" id="GO:0120147">
    <property type="term" value="F:formylglycine-generating oxidase activity"/>
    <property type="evidence" value="ECO:0007669"/>
    <property type="project" value="TreeGrafter"/>
</dbReference>
<protein>
    <submittedName>
        <fullName evidence="4">SUMF1/EgtB/PvdOfamily nonheme iron enzyme</fullName>
    </submittedName>
</protein>
<name>A0A5B8XTT5_9DELT</name>
<organism evidence="4 5">
    <name type="scientific">Microvenator marinus</name>
    <dbReference type="NCBI Taxonomy" id="2600177"/>
    <lineage>
        <taxon>Bacteria</taxon>
        <taxon>Deltaproteobacteria</taxon>
        <taxon>Bradymonadales</taxon>
        <taxon>Microvenatoraceae</taxon>
        <taxon>Microvenator</taxon>
    </lineage>
</organism>
<gene>
    <name evidence="4" type="ORF">FRD01_17365</name>
</gene>
<keyword evidence="5" id="KW-1185">Reference proteome</keyword>
<evidence type="ECO:0000313" key="5">
    <source>
        <dbReference type="Proteomes" id="UP000321595"/>
    </source>
</evidence>
<keyword evidence="1" id="KW-0812">Transmembrane</keyword>
<dbReference type="KEGG" id="bbae:FRD01_17365"/>
<dbReference type="RefSeq" id="WP_146961876.1">
    <property type="nucleotide sequence ID" value="NZ_CP042467.1"/>
</dbReference>
<evidence type="ECO:0000259" key="2">
    <source>
        <dbReference type="Pfam" id="PF03781"/>
    </source>
</evidence>
<dbReference type="InterPro" id="IPR026870">
    <property type="entry name" value="Zinc_ribbon_dom"/>
</dbReference>
<feature type="domain" description="Sulfatase-modifying factor enzyme-like" evidence="2">
    <location>
        <begin position="189"/>
        <end position="412"/>
    </location>
</feature>
<feature type="domain" description="Zinc-ribbon" evidence="3">
    <location>
        <begin position="9"/>
        <end position="30"/>
    </location>
</feature>
<evidence type="ECO:0000313" key="4">
    <source>
        <dbReference type="EMBL" id="QED28975.1"/>
    </source>
</evidence>
<dbReference type="Gene3D" id="3.90.1580.10">
    <property type="entry name" value="paralog of FGE (formylglycine-generating enzyme)"/>
    <property type="match status" value="1"/>
</dbReference>